<dbReference type="EnsemblMetazoa" id="G22232.1">
    <property type="protein sequence ID" value="G22232.1:cds"/>
    <property type="gene ID" value="G22232"/>
</dbReference>
<feature type="signal peptide" evidence="2">
    <location>
        <begin position="1"/>
        <end position="22"/>
    </location>
</feature>
<accession>A0A8W8K9F2</accession>
<keyword evidence="1" id="KW-1133">Transmembrane helix</keyword>
<evidence type="ECO:0000313" key="3">
    <source>
        <dbReference type="EnsemblMetazoa" id="G22232.1:cds"/>
    </source>
</evidence>
<proteinExistence type="predicted"/>
<protein>
    <recommendedName>
        <fullName evidence="5">Cation-independent mannose-6-phosphate receptor</fullName>
    </recommendedName>
</protein>
<name>A0A8W8K9F2_MAGGI</name>
<dbReference type="Proteomes" id="UP000005408">
    <property type="component" value="Unassembled WGS sequence"/>
</dbReference>
<keyword evidence="1" id="KW-0812">Transmembrane</keyword>
<evidence type="ECO:0000256" key="1">
    <source>
        <dbReference type="SAM" id="Phobius"/>
    </source>
</evidence>
<dbReference type="AlphaFoldDB" id="A0A8W8K9F2"/>
<keyword evidence="1" id="KW-0472">Membrane</keyword>
<keyword evidence="2" id="KW-0732">Signal</keyword>
<evidence type="ECO:0000313" key="4">
    <source>
        <dbReference type="Proteomes" id="UP000005408"/>
    </source>
</evidence>
<keyword evidence="4" id="KW-1185">Reference proteome</keyword>
<evidence type="ECO:0000256" key="2">
    <source>
        <dbReference type="SAM" id="SignalP"/>
    </source>
</evidence>
<organism evidence="3 4">
    <name type="scientific">Magallana gigas</name>
    <name type="common">Pacific oyster</name>
    <name type="synonym">Crassostrea gigas</name>
    <dbReference type="NCBI Taxonomy" id="29159"/>
    <lineage>
        <taxon>Eukaryota</taxon>
        <taxon>Metazoa</taxon>
        <taxon>Spiralia</taxon>
        <taxon>Lophotrochozoa</taxon>
        <taxon>Mollusca</taxon>
        <taxon>Bivalvia</taxon>
        <taxon>Autobranchia</taxon>
        <taxon>Pteriomorphia</taxon>
        <taxon>Ostreida</taxon>
        <taxon>Ostreoidea</taxon>
        <taxon>Ostreidae</taxon>
        <taxon>Magallana</taxon>
    </lineage>
</organism>
<evidence type="ECO:0008006" key="5">
    <source>
        <dbReference type="Google" id="ProtNLM"/>
    </source>
</evidence>
<sequence length="308" mass="34577">MLDINLLLTLCLFADCELGSEGLSFTQHFVSDDVMPWYEADRACPILFHPDDGTIHMAANLTSQPQQIQVLRFLNEQESVWLDGYRFHLGCNDKMKTCEYITIQHISTIQELKSICISGDNITAEFGCKGTGKHVFNLTSIADHSKLLNLPEYAGGEDLKVNEVHLNGIITHCRLATKTPEGFKIDYETCGQKLKVLCQKQYNTSLMIVTTLTYQRIKDGDSEDVILIKGDPKTDDIQSLNFLDSILEPKWLITMSLSGVSFIFSIFICICLCFKRKKGTPTGASRRSNGFESLRHQAFEESVLGSSL</sequence>
<reference evidence="3" key="1">
    <citation type="submission" date="2022-08" db="UniProtKB">
        <authorList>
            <consortium name="EnsemblMetazoa"/>
        </authorList>
    </citation>
    <scope>IDENTIFICATION</scope>
    <source>
        <strain evidence="3">05x7-T-G4-1.051#20</strain>
    </source>
</reference>
<feature type="transmembrane region" description="Helical" evidence="1">
    <location>
        <begin position="251"/>
        <end position="274"/>
    </location>
</feature>
<feature type="chain" id="PRO_5036485927" description="Cation-independent mannose-6-phosphate receptor" evidence="2">
    <location>
        <begin position="23"/>
        <end position="308"/>
    </location>
</feature>